<keyword evidence="1" id="KW-1133">Transmembrane helix</keyword>
<dbReference type="KEGG" id="seo:STM14_0836"/>
<keyword evidence="1" id="KW-0472">Membrane</keyword>
<organism evidence="2 3">
    <name type="scientific">Salmonella typhimurium (strain 14028s / SGSC 2262)</name>
    <dbReference type="NCBI Taxonomy" id="588858"/>
    <lineage>
        <taxon>Bacteria</taxon>
        <taxon>Pseudomonadati</taxon>
        <taxon>Pseudomonadota</taxon>
        <taxon>Gammaproteobacteria</taxon>
        <taxon>Enterobacterales</taxon>
        <taxon>Enterobacteriaceae</taxon>
        <taxon>Salmonella</taxon>
    </lineage>
</organism>
<evidence type="ECO:0000313" key="3">
    <source>
        <dbReference type="Proteomes" id="UP000002695"/>
    </source>
</evidence>
<keyword evidence="3" id="KW-1185">Reference proteome</keyword>
<proteinExistence type="predicted"/>
<dbReference type="PATRIC" id="fig|588858.6.peg.880"/>
<evidence type="ECO:0000313" key="2">
    <source>
        <dbReference type="EMBL" id="ACY87340.1"/>
    </source>
</evidence>
<gene>
    <name evidence="2" type="ordered locus">STM14_0836</name>
</gene>
<accession>A0A0F6AYL7</accession>
<dbReference type="AlphaFoldDB" id="A0A0F6AYL7"/>
<evidence type="ECO:0000256" key="1">
    <source>
        <dbReference type="SAM" id="Phobius"/>
    </source>
</evidence>
<reference evidence="2 3" key="1">
    <citation type="journal article" date="2010" name="J. Bacteriol.">
        <title>Short-term signatures of evolutionary change in the Salmonella enterica serovar typhimurium 14028 genome.</title>
        <authorList>
            <person name="Jarvik T."/>
            <person name="Smillie C."/>
            <person name="Groisman E.A."/>
            <person name="Ochman H."/>
        </authorList>
    </citation>
    <scope>NUCLEOTIDE SEQUENCE [LARGE SCALE GENOMIC DNA]</scope>
    <source>
        <strain evidence="3">14028s / SGSC 2262</strain>
    </source>
</reference>
<keyword evidence="1" id="KW-0812">Transmembrane</keyword>
<name>A0A0F6AYL7_SALT1</name>
<feature type="transmembrane region" description="Helical" evidence="1">
    <location>
        <begin position="89"/>
        <end position="109"/>
    </location>
</feature>
<dbReference type="HOGENOM" id="CLU_2156571_0_0_6"/>
<dbReference type="EMBL" id="CP001363">
    <property type="protein sequence ID" value="ACY87340.1"/>
    <property type="molecule type" value="Genomic_DNA"/>
</dbReference>
<dbReference type="Proteomes" id="UP000002695">
    <property type="component" value="Chromosome"/>
</dbReference>
<protein>
    <submittedName>
        <fullName evidence="2">Inner membrane protein</fullName>
    </submittedName>
</protein>
<sequence>MQPKSRTGQGVREQCLDRARRHFSYRHGMAPGPRKGADMLFPQHEAAVAGAVPGRQWPEENNLMTQEYAEMSTGRGGTSKCRYSMGAKIFLLLLAVSTVAALFSLYQVLTY</sequence>
<dbReference type="RefSeq" id="WP_010988980.1">
    <property type="nucleotide sequence ID" value="NC_016856.1"/>
</dbReference>